<dbReference type="Gene3D" id="3.40.630.190">
    <property type="entry name" value="LCP protein"/>
    <property type="match status" value="1"/>
</dbReference>
<proteinExistence type="inferred from homology"/>
<accession>A0A926DRX3</accession>
<keyword evidence="4" id="KW-1185">Reference proteome</keyword>
<gene>
    <name evidence="3" type="ORF">H8730_05050</name>
</gene>
<evidence type="ECO:0000259" key="2">
    <source>
        <dbReference type="Pfam" id="PF03816"/>
    </source>
</evidence>
<dbReference type="Pfam" id="PF03816">
    <property type="entry name" value="LytR_cpsA_psr"/>
    <property type="match status" value="1"/>
</dbReference>
<sequence length="358" mass="40410">MDTNTKSQRRKKKMPVWAKILLILLIVMALIAGGAYGYVRYTLSKMHRVDPKQEAKIAPNEEFFEVDESLPSETEVPHLNPDEIVWANADPDVMKDRDVVNILLIGQDRREGEGRQRSDSMILATINKKSQSIYLTSFMRDMYVPIPGYSDNRINAAYAFGGMDLLDDTIETNFGIHIDGNVEVDFSGFKTLIDMMGGIDLYLSQAEADYICGRNRNVLYPQAERPDWDLSEGMNHLTGEQALIHARNRSIGNSDYRRTERQREVLISAFTAMKSSDPITLVALINEAMPLLTTDMESSQILGYAMEILTMGVDDVQSFRIPANGMYSSAVIRKMQVLVPDLNQCRAYLREILYGEAG</sequence>
<dbReference type="NCBIfam" id="TIGR00350">
    <property type="entry name" value="lytR_cpsA_psr"/>
    <property type="match status" value="1"/>
</dbReference>
<dbReference type="InterPro" id="IPR004474">
    <property type="entry name" value="LytR_CpsA_psr"/>
</dbReference>
<evidence type="ECO:0000256" key="1">
    <source>
        <dbReference type="ARBA" id="ARBA00006068"/>
    </source>
</evidence>
<evidence type="ECO:0000313" key="4">
    <source>
        <dbReference type="Proteomes" id="UP000657006"/>
    </source>
</evidence>
<dbReference type="AlphaFoldDB" id="A0A926DRX3"/>
<name>A0A926DRX3_9FIRM</name>
<protein>
    <submittedName>
        <fullName evidence="3">LCP family protein</fullName>
    </submittedName>
</protein>
<dbReference type="PANTHER" id="PTHR33392:SF6">
    <property type="entry name" value="POLYISOPRENYL-TEICHOIC ACID--PEPTIDOGLYCAN TEICHOIC ACID TRANSFERASE TAGU"/>
    <property type="match status" value="1"/>
</dbReference>
<reference evidence="3" key="1">
    <citation type="submission" date="2020-08" db="EMBL/GenBank/DDBJ databases">
        <title>Genome public.</title>
        <authorList>
            <person name="Liu C."/>
            <person name="Sun Q."/>
        </authorList>
    </citation>
    <scope>NUCLEOTIDE SEQUENCE</scope>
    <source>
        <strain evidence="3">NSJ-32</strain>
    </source>
</reference>
<dbReference type="PANTHER" id="PTHR33392">
    <property type="entry name" value="POLYISOPRENYL-TEICHOIC ACID--PEPTIDOGLYCAN TEICHOIC ACID TRANSFERASE TAGU"/>
    <property type="match status" value="1"/>
</dbReference>
<evidence type="ECO:0000313" key="3">
    <source>
        <dbReference type="EMBL" id="MBC8542908.1"/>
    </source>
</evidence>
<dbReference type="InterPro" id="IPR050922">
    <property type="entry name" value="LytR/CpsA/Psr_CW_biosynth"/>
</dbReference>
<feature type="domain" description="Cell envelope-related transcriptional attenuator" evidence="2">
    <location>
        <begin position="117"/>
        <end position="274"/>
    </location>
</feature>
<comment type="similarity">
    <text evidence="1">Belongs to the LytR/CpsA/Psr (LCP) family.</text>
</comment>
<dbReference type="RefSeq" id="WP_177713586.1">
    <property type="nucleotide sequence ID" value="NZ_JACRSQ010000005.1"/>
</dbReference>
<organism evidence="3 4">
    <name type="scientific">Bianquea renquensis</name>
    <dbReference type="NCBI Taxonomy" id="2763661"/>
    <lineage>
        <taxon>Bacteria</taxon>
        <taxon>Bacillati</taxon>
        <taxon>Bacillota</taxon>
        <taxon>Clostridia</taxon>
        <taxon>Eubacteriales</taxon>
        <taxon>Bianqueaceae</taxon>
        <taxon>Bianquea</taxon>
    </lineage>
</organism>
<dbReference type="EMBL" id="JACRSQ010000005">
    <property type="protein sequence ID" value="MBC8542908.1"/>
    <property type="molecule type" value="Genomic_DNA"/>
</dbReference>
<comment type="caution">
    <text evidence="3">The sequence shown here is derived from an EMBL/GenBank/DDBJ whole genome shotgun (WGS) entry which is preliminary data.</text>
</comment>
<dbReference type="Proteomes" id="UP000657006">
    <property type="component" value="Unassembled WGS sequence"/>
</dbReference>